<evidence type="ECO:0000313" key="2">
    <source>
        <dbReference type="EMBL" id="GGH95962.1"/>
    </source>
</evidence>
<sequence length="185" mass="20187">MQEKRDREHREKAAEIRREAENMEIDAREREAKAIRARADAEQAQVDAARLRQEAEQRSQEAQSLRGDVASHARKADELDPDVGRDGSPRDHREVHEGRQVQADGAVRNGRGPSNVGPGQEAGRQAEYVDGGHADVGQGHGSREPLAGDAGTSIPEAEPRRRQSDATDTAAGHDVRDEGNPRTGI</sequence>
<dbReference type="EMBL" id="BMFW01000009">
    <property type="protein sequence ID" value="GGH95962.1"/>
    <property type="molecule type" value="Genomic_DNA"/>
</dbReference>
<dbReference type="Proteomes" id="UP000643279">
    <property type="component" value="Unassembled WGS sequence"/>
</dbReference>
<feature type="compositionally biased region" description="Basic and acidic residues" evidence="1">
    <location>
        <begin position="1"/>
        <end position="41"/>
    </location>
</feature>
<reference evidence="3" key="1">
    <citation type="journal article" date="2019" name="Int. J. Syst. Evol. Microbiol.">
        <title>The Global Catalogue of Microorganisms (GCM) 10K type strain sequencing project: providing services to taxonomists for standard genome sequencing and annotation.</title>
        <authorList>
            <consortium name="The Broad Institute Genomics Platform"/>
            <consortium name="The Broad Institute Genome Sequencing Center for Infectious Disease"/>
            <person name="Wu L."/>
            <person name="Ma J."/>
        </authorList>
    </citation>
    <scope>NUCLEOTIDE SEQUENCE [LARGE SCALE GENOMIC DNA]</scope>
    <source>
        <strain evidence="3">CGMCC 1.12778</strain>
    </source>
</reference>
<feature type="compositionally biased region" description="Basic and acidic residues" evidence="1">
    <location>
        <begin position="49"/>
        <end position="59"/>
    </location>
</feature>
<organism evidence="2 3">
    <name type="scientific">Arthrobacter liuii</name>
    <dbReference type="NCBI Taxonomy" id="1476996"/>
    <lineage>
        <taxon>Bacteria</taxon>
        <taxon>Bacillati</taxon>
        <taxon>Actinomycetota</taxon>
        <taxon>Actinomycetes</taxon>
        <taxon>Micrococcales</taxon>
        <taxon>Micrococcaceae</taxon>
        <taxon>Arthrobacter</taxon>
    </lineage>
</organism>
<comment type="caution">
    <text evidence="2">The sequence shown here is derived from an EMBL/GenBank/DDBJ whole genome shotgun (WGS) entry which is preliminary data.</text>
</comment>
<gene>
    <name evidence="2" type="ORF">GCM10007170_22700</name>
</gene>
<feature type="compositionally biased region" description="Basic and acidic residues" evidence="1">
    <location>
        <begin position="157"/>
        <end position="185"/>
    </location>
</feature>
<name>A0ABQ2AUD4_9MICC</name>
<evidence type="ECO:0000313" key="3">
    <source>
        <dbReference type="Proteomes" id="UP000643279"/>
    </source>
</evidence>
<protein>
    <recommendedName>
        <fullName evidence="4">Colicin import membrane protein</fullName>
    </recommendedName>
</protein>
<evidence type="ECO:0000256" key="1">
    <source>
        <dbReference type="SAM" id="MobiDB-lite"/>
    </source>
</evidence>
<accession>A0ABQ2AUD4</accession>
<proteinExistence type="predicted"/>
<evidence type="ECO:0008006" key="4">
    <source>
        <dbReference type="Google" id="ProtNLM"/>
    </source>
</evidence>
<keyword evidence="3" id="KW-1185">Reference proteome</keyword>
<feature type="region of interest" description="Disordered" evidence="1">
    <location>
        <begin position="1"/>
        <end position="185"/>
    </location>
</feature>
<feature type="compositionally biased region" description="Basic and acidic residues" evidence="1">
    <location>
        <begin position="69"/>
        <end position="99"/>
    </location>
</feature>